<reference evidence="1 2" key="1">
    <citation type="journal article" date="2014" name="Agronomy (Basel)">
        <title>A Draft Genome Sequence for Ensete ventricosum, the Drought-Tolerant Tree Against Hunger.</title>
        <authorList>
            <person name="Harrison J."/>
            <person name="Moore K.A."/>
            <person name="Paszkiewicz K."/>
            <person name="Jones T."/>
            <person name="Grant M."/>
            <person name="Ambacheew D."/>
            <person name="Muzemil S."/>
            <person name="Studholme D.J."/>
        </authorList>
    </citation>
    <scope>NUCLEOTIDE SEQUENCE [LARGE SCALE GENOMIC DNA]</scope>
</reference>
<comment type="caution">
    <text evidence="1">The sequence shown here is derived from an EMBL/GenBank/DDBJ whole genome shotgun (WGS) entry which is preliminary data.</text>
</comment>
<accession>A0A426XBK1</accession>
<dbReference type="AlphaFoldDB" id="A0A426XBK1"/>
<dbReference type="EMBL" id="AMZH03023087">
    <property type="protein sequence ID" value="RRT36828.1"/>
    <property type="molecule type" value="Genomic_DNA"/>
</dbReference>
<proteinExistence type="predicted"/>
<protein>
    <submittedName>
        <fullName evidence="1">Uncharacterized protein</fullName>
    </submittedName>
</protein>
<organism evidence="1 2">
    <name type="scientific">Ensete ventricosum</name>
    <name type="common">Abyssinian banana</name>
    <name type="synonym">Musa ensete</name>
    <dbReference type="NCBI Taxonomy" id="4639"/>
    <lineage>
        <taxon>Eukaryota</taxon>
        <taxon>Viridiplantae</taxon>
        <taxon>Streptophyta</taxon>
        <taxon>Embryophyta</taxon>
        <taxon>Tracheophyta</taxon>
        <taxon>Spermatophyta</taxon>
        <taxon>Magnoliopsida</taxon>
        <taxon>Liliopsida</taxon>
        <taxon>Zingiberales</taxon>
        <taxon>Musaceae</taxon>
        <taxon>Ensete</taxon>
    </lineage>
</organism>
<name>A0A426XBK1_ENSVE</name>
<dbReference type="Proteomes" id="UP000287651">
    <property type="component" value="Unassembled WGS sequence"/>
</dbReference>
<gene>
    <name evidence="1" type="ORF">B296_00054771</name>
</gene>
<sequence length="83" mass="9297">MPVRSVPLVECDGTGLFPPCYRLKQVGNSRFRPSPPGCGWGRLRPENLGTTLQTRRTLRGDDFFAAVFSSSEVMRKRGYQGFS</sequence>
<evidence type="ECO:0000313" key="1">
    <source>
        <dbReference type="EMBL" id="RRT36828.1"/>
    </source>
</evidence>
<evidence type="ECO:0000313" key="2">
    <source>
        <dbReference type="Proteomes" id="UP000287651"/>
    </source>
</evidence>